<dbReference type="PANTHER" id="PTHR30126">
    <property type="entry name" value="HTH-TYPE TRANSCRIPTIONAL REGULATOR"/>
    <property type="match status" value="1"/>
</dbReference>
<dbReference type="InterPro" id="IPR036390">
    <property type="entry name" value="WH_DNA-bd_sf"/>
</dbReference>
<dbReference type="SUPFAM" id="SSF46785">
    <property type="entry name" value="Winged helix' DNA-binding domain"/>
    <property type="match status" value="1"/>
</dbReference>
<keyword evidence="7" id="KW-1185">Reference proteome</keyword>
<dbReference type="Pfam" id="PF03466">
    <property type="entry name" value="LysR_substrate"/>
    <property type="match status" value="1"/>
</dbReference>
<dbReference type="OrthoDB" id="8806341at2"/>
<dbReference type="EMBL" id="SMBX01000006">
    <property type="protein sequence ID" value="TCU97179.1"/>
    <property type="molecule type" value="Genomic_DNA"/>
</dbReference>
<proteinExistence type="inferred from homology"/>
<dbReference type="Proteomes" id="UP000294692">
    <property type="component" value="Unassembled WGS sequence"/>
</dbReference>
<dbReference type="Gene3D" id="3.40.190.290">
    <property type="match status" value="1"/>
</dbReference>
<dbReference type="SUPFAM" id="SSF53850">
    <property type="entry name" value="Periplasmic binding protein-like II"/>
    <property type="match status" value="1"/>
</dbReference>
<evidence type="ECO:0000256" key="2">
    <source>
        <dbReference type="ARBA" id="ARBA00023015"/>
    </source>
</evidence>
<evidence type="ECO:0000313" key="6">
    <source>
        <dbReference type="EMBL" id="TCU97179.1"/>
    </source>
</evidence>
<reference evidence="6 7" key="1">
    <citation type="submission" date="2019-03" db="EMBL/GenBank/DDBJ databases">
        <title>Genomic Encyclopedia of Type Strains, Phase IV (KMG-IV): sequencing the most valuable type-strain genomes for metagenomic binning, comparative biology and taxonomic classification.</title>
        <authorList>
            <person name="Goeker M."/>
        </authorList>
    </citation>
    <scope>NUCLEOTIDE SEQUENCE [LARGE SCALE GENOMIC DNA]</scope>
    <source>
        <strain evidence="6 7">DSM 100048</strain>
    </source>
</reference>
<evidence type="ECO:0000256" key="3">
    <source>
        <dbReference type="ARBA" id="ARBA00023125"/>
    </source>
</evidence>
<accession>A0A4V2VR67</accession>
<comment type="similarity">
    <text evidence="1">Belongs to the LysR transcriptional regulatory family.</text>
</comment>
<dbReference type="CDD" id="cd05466">
    <property type="entry name" value="PBP2_LTTR_substrate"/>
    <property type="match status" value="1"/>
</dbReference>
<dbReference type="InterPro" id="IPR036388">
    <property type="entry name" value="WH-like_DNA-bd_sf"/>
</dbReference>
<dbReference type="Pfam" id="PF00126">
    <property type="entry name" value="HTH_1"/>
    <property type="match status" value="1"/>
</dbReference>
<sequence>MTQSTYRIISALRMRQFELLCVLAETANMRQAAERLHLSTAAVSKSLGEIEHQLGMTLFVRHARGLVPTAAGSTLVHRARALLSEVALLADDLRDEREGRHEVLRIGAPPFVAWTMLPGVLSEMRKDDAGHSLQIIEGRLADMQQRLINHEIDVLLTMNTPSELGQLDSERIVIQPICDEHWLVVCRPGHPALAELDVSQPVWPQLRKQDWILPPRPTQSRMMFEQCLLDHGLAPIAPAIESTNAITNLNLARAGHGLTLMAQRTVQANLDDGSLVRIDAPGLPAIPIVLAHKIDTLRRETVQRFYEAALRRLTRK</sequence>
<dbReference type="RefSeq" id="WP_132477281.1">
    <property type="nucleotide sequence ID" value="NZ_SMBX01000006.1"/>
</dbReference>
<keyword evidence="3 6" id="KW-0238">DNA-binding</keyword>
<dbReference type="InterPro" id="IPR005119">
    <property type="entry name" value="LysR_subst-bd"/>
</dbReference>
<evidence type="ECO:0000259" key="5">
    <source>
        <dbReference type="PROSITE" id="PS50931"/>
    </source>
</evidence>
<dbReference type="GO" id="GO:0003700">
    <property type="term" value="F:DNA-binding transcription factor activity"/>
    <property type="evidence" value="ECO:0007669"/>
    <property type="project" value="InterPro"/>
</dbReference>
<feature type="domain" description="HTH lysR-type" evidence="5">
    <location>
        <begin position="12"/>
        <end position="69"/>
    </location>
</feature>
<name>A0A4V2VR67_9BURK</name>
<gene>
    <name evidence="6" type="ORF">EV686_10658</name>
</gene>
<dbReference type="PANTHER" id="PTHR30126:SF97">
    <property type="entry name" value="HTH-TYPE TRANSCRIPTIONAL REGULATOR ABGR"/>
    <property type="match status" value="1"/>
</dbReference>
<dbReference type="GO" id="GO:0000976">
    <property type="term" value="F:transcription cis-regulatory region binding"/>
    <property type="evidence" value="ECO:0007669"/>
    <property type="project" value="TreeGrafter"/>
</dbReference>
<keyword evidence="4" id="KW-0804">Transcription</keyword>
<evidence type="ECO:0000313" key="7">
    <source>
        <dbReference type="Proteomes" id="UP000294692"/>
    </source>
</evidence>
<dbReference type="AlphaFoldDB" id="A0A4V2VR67"/>
<keyword evidence="2" id="KW-0805">Transcription regulation</keyword>
<dbReference type="PROSITE" id="PS50931">
    <property type="entry name" value="HTH_LYSR"/>
    <property type="match status" value="1"/>
</dbReference>
<dbReference type="Gene3D" id="1.10.10.10">
    <property type="entry name" value="Winged helix-like DNA-binding domain superfamily/Winged helix DNA-binding domain"/>
    <property type="match status" value="1"/>
</dbReference>
<evidence type="ECO:0000256" key="4">
    <source>
        <dbReference type="ARBA" id="ARBA00023163"/>
    </source>
</evidence>
<dbReference type="InterPro" id="IPR000847">
    <property type="entry name" value="LysR_HTH_N"/>
</dbReference>
<protein>
    <submittedName>
        <fullName evidence="6">DNA-binding transcriptional LysR family regulator</fullName>
    </submittedName>
</protein>
<organism evidence="6 7">
    <name type="scientific">Paracandidimonas soli</name>
    <dbReference type="NCBI Taxonomy" id="1917182"/>
    <lineage>
        <taxon>Bacteria</taxon>
        <taxon>Pseudomonadati</taxon>
        <taxon>Pseudomonadota</taxon>
        <taxon>Betaproteobacteria</taxon>
        <taxon>Burkholderiales</taxon>
        <taxon>Alcaligenaceae</taxon>
        <taxon>Paracandidimonas</taxon>
    </lineage>
</organism>
<comment type="caution">
    <text evidence="6">The sequence shown here is derived from an EMBL/GenBank/DDBJ whole genome shotgun (WGS) entry which is preliminary data.</text>
</comment>
<evidence type="ECO:0000256" key="1">
    <source>
        <dbReference type="ARBA" id="ARBA00009437"/>
    </source>
</evidence>